<dbReference type="PANTHER" id="PTHR30290">
    <property type="entry name" value="PERIPLASMIC BINDING COMPONENT OF ABC TRANSPORTER"/>
    <property type="match status" value="1"/>
</dbReference>
<dbReference type="KEGG" id="hhw:NCTC503_02034"/>
<dbReference type="PROSITE" id="PS51257">
    <property type="entry name" value="PROKAR_LIPOPROTEIN"/>
    <property type="match status" value="1"/>
</dbReference>
<keyword evidence="9" id="KW-1185">Reference proteome</keyword>
<proteinExistence type="inferred from homology"/>
<comment type="similarity">
    <text evidence="2">Belongs to the bacterial solute-binding protein 5 family.</text>
</comment>
<dbReference type="Proteomes" id="UP000308489">
    <property type="component" value="Chromosome 1"/>
</dbReference>
<dbReference type="GO" id="GO:0043190">
    <property type="term" value="C:ATP-binding cassette (ABC) transporter complex"/>
    <property type="evidence" value="ECO:0007669"/>
    <property type="project" value="InterPro"/>
</dbReference>
<dbReference type="RefSeq" id="WP_138210611.1">
    <property type="nucleotide sequence ID" value="NZ_CBCRUQ010000003.1"/>
</dbReference>
<dbReference type="GO" id="GO:0030313">
    <property type="term" value="C:cell envelope"/>
    <property type="evidence" value="ECO:0007669"/>
    <property type="project" value="UniProtKB-SubCell"/>
</dbReference>
<evidence type="ECO:0000256" key="3">
    <source>
        <dbReference type="ARBA" id="ARBA00022448"/>
    </source>
</evidence>
<dbReference type="AlphaFoldDB" id="A0A4U9RLE5"/>
<gene>
    <name evidence="8" type="primary">oppA_3</name>
    <name evidence="8" type="ORF">NCTC503_02034</name>
</gene>
<evidence type="ECO:0000256" key="4">
    <source>
        <dbReference type="ARBA" id="ARBA00022729"/>
    </source>
</evidence>
<evidence type="ECO:0000313" key="9">
    <source>
        <dbReference type="Proteomes" id="UP000308489"/>
    </source>
</evidence>
<dbReference type="PIRSF" id="PIRSF002741">
    <property type="entry name" value="MppA"/>
    <property type="match status" value="1"/>
</dbReference>
<organism evidence="8 9">
    <name type="scientific">Hathewaya histolytica</name>
    <name type="common">Clostridium histolyticum</name>
    <dbReference type="NCBI Taxonomy" id="1498"/>
    <lineage>
        <taxon>Bacteria</taxon>
        <taxon>Bacillati</taxon>
        <taxon>Bacillota</taxon>
        <taxon>Clostridia</taxon>
        <taxon>Eubacteriales</taxon>
        <taxon>Clostridiaceae</taxon>
        <taxon>Hathewaya</taxon>
    </lineage>
</organism>
<dbReference type="InterPro" id="IPR030678">
    <property type="entry name" value="Peptide/Ni-bd"/>
</dbReference>
<dbReference type="Gene3D" id="3.40.190.10">
    <property type="entry name" value="Periplasmic binding protein-like II"/>
    <property type="match status" value="1"/>
</dbReference>
<feature type="region of interest" description="Disordered" evidence="5">
    <location>
        <begin position="21"/>
        <end position="70"/>
    </location>
</feature>
<name>A0A4U9RLE5_HATHI</name>
<accession>A0A4U9RLE5</accession>
<evidence type="ECO:0000313" key="8">
    <source>
        <dbReference type="EMBL" id="VTQ92964.1"/>
    </source>
</evidence>
<dbReference type="PANTHER" id="PTHR30290:SF10">
    <property type="entry name" value="PERIPLASMIC OLIGOPEPTIDE-BINDING PROTEIN-RELATED"/>
    <property type="match status" value="1"/>
</dbReference>
<dbReference type="InterPro" id="IPR039424">
    <property type="entry name" value="SBP_5"/>
</dbReference>
<dbReference type="GO" id="GO:1904680">
    <property type="term" value="F:peptide transmembrane transporter activity"/>
    <property type="evidence" value="ECO:0007669"/>
    <property type="project" value="TreeGrafter"/>
</dbReference>
<dbReference type="OrthoDB" id="9801912at2"/>
<evidence type="ECO:0000259" key="7">
    <source>
        <dbReference type="Pfam" id="PF00496"/>
    </source>
</evidence>
<evidence type="ECO:0000256" key="6">
    <source>
        <dbReference type="SAM" id="SignalP"/>
    </source>
</evidence>
<protein>
    <submittedName>
        <fullName evidence="8">Peptide ABC transporter substrate-binding protein</fullName>
    </submittedName>
</protein>
<keyword evidence="3" id="KW-0813">Transport</keyword>
<feature type="chain" id="PRO_5039099885" evidence="6">
    <location>
        <begin position="20"/>
        <end position="573"/>
    </location>
</feature>
<sequence length="573" mass="65285">MKSKKLLATLLTVSIAASAGLTGCGNKEEGKNDSAKEVDKKQEGKSEKDKEQYLNAGSGEPTSLDPALVNDDTSLAPQGLLYEGLTRLTPQEDGTGKLDPGVAEKWEVSKDGLKYTFNLRKDAKWSDGKPVTAKDFEYSWKRLCDKKTGAKSAGVIKDVIKNSGDIMEGKKSVDELGVKAVDDYTFEVMLEKPCGYFMELTYFGGLKPVRKDIIEKHGKKYGSEAEYVVGNGAYTLKEWTHKNKLTFIKNENYWDKDKIHLTTINWKVMQDDNSKMQAFQNGELDSIFVIDPEWIEKFKQDPNNEFINSHGNNVDYLLMNVKKNKFLKNEKIRKALAVSFSREEFVKGVWNDQAVPMYGYVTEGLSLDGVSYKKFVDNDFIKKIQEENKDPKKLLQEGLKELGLSEDPSQVTFSLFARGTSEAQKQEVEFFQQKWKESLGINVKIEQMDNNIMYSRVQKGDFDMSFNGWFADYNDPNAFLYAFHSKDGDYKDAGWVNKKYDDALIKAKSTTDPKERAKLYGEAEKALVYEDTVIIPVMSTKNPRFRKKYIKNYHTTEFGRDDYKGVYTSGRTK</sequence>
<feature type="compositionally biased region" description="Basic and acidic residues" evidence="5">
    <location>
        <begin position="26"/>
        <end position="52"/>
    </location>
</feature>
<dbReference type="FunFam" id="3.90.76.10:FF:000001">
    <property type="entry name" value="Oligopeptide ABC transporter substrate-binding protein"/>
    <property type="match status" value="1"/>
</dbReference>
<dbReference type="CDD" id="cd08504">
    <property type="entry name" value="PBP2_OppA"/>
    <property type="match status" value="1"/>
</dbReference>
<dbReference type="EMBL" id="LR590481">
    <property type="protein sequence ID" value="VTQ92964.1"/>
    <property type="molecule type" value="Genomic_DNA"/>
</dbReference>
<dbReference type="Gene3D" id="3.10.105.10">
    <property type="entry name" value="Dipeptide-binding Protein, Domain 3"/>
    <property type="match status" value="1"/>
</dbReference>
<dbReference type="InterPro" id="IPR000914">
    <property type="entry name" value="SBP_5_dom"/>
</dbReference>
<dbReference type="GO" id="GO:0042597">
    <property type="term" value="C:periplasmic space"/>
    <property type="evidence" value="ECO:0007669"/>
    <property type="project" value="UniProtKB-ARBA"/>
</dbReference>
<feature type="signal peptide" evidence="6">
    <location>
        <begin position="1"/>
        <end position="19"/>
    </location>
</feature>
<comment type="subcellular location">
    <subcellularLocation>
        <location evidence="1">Cell envelope</location>
    </subcellularLocation>
</comment>
<evidence type="ECO:0000256" key="5">
    <source>
        <dbReference type="SAM" id="MobiDB-lite"/>
    </source>
</evidence>
<dbReference type="Pfam" id="PF00496">
    <property type="entry name" value="SBP_bac_5"/>
    <property type="match status" value="1"/>
</dbReference>
<feature type="domain" description="Solute-binding protein family 5" evidence="7">
    <location>
        <begin position="98"/>
        <end position="489"/>
    </location>
</feature>
<evidence type="ECO:0000256" key="1">
    <source>
        <dbReference type="ARBA" id="ARBA00004196"/>
    </source>
</evidence>
<reference evidence="8 9" key="1">
    <citation type="submission" date="2019-05" db="EMBL/GenBank/DDBJ databases">
        <authorList>
            <consortium name="Pathogen Informatics"/>
        </authorList>
    </citation>
    <scope>NUCLEOTIDE SEQUENCE [LARGE SCALE GENOMIC DNA]</scope>
    <source>
        <strain evidence="8 9">NCTC503</strain>
    </source>
</reference>
<dbReference type="GO" id="GO:0015833">
    <property type="term" value="P:peptide transport"/>
    <property type="evidence" value="ECO:0007669"/>
    <property type="project" value="TreeGrafter"/>
</dbReference>
<dbReference type="SUPFAM" id="SSF53850">
    <property type="entry name" value="Periplasmic binding protein-like II"/>
    <property type="match status" value="1"/>
</dbReference>
<evidence type="ECO:0000256" key="2">
    <source>
        <dbReference type="ARBA" id="ARBA00005695"/>
    </source>
</evidence>
<keyword evidence="4 6" id="KW-0732">Signal</keyword>
<dbReference type="Gene3D" id="3.90.76.10">
    <property type="entry name" value="Dipeptide-binding Protein, Domain 1"/>
    <property type="match status" value="1"/>
</dbReference>